<dbReference type="PANTHER" id="PTHR24138:SF10">
    <property type="entry name" value="PHOSPHOLIPASE A2"/>
    <property type="match status" value="1"/>
</dbReference>
<feature type="active site" description="Proton acceptor" evidence="2">
    <location>
        <position position="209"/>
    </location>
</feature>
<dbReference type="RefSeq" id="WP_377699568.1">
    <property type="nucleotide sequence ID" value="NZ_JBHLWE010000042.1"/>
</dbReference>
<feature type="compositionally biased region" description="Basic and acidic residues" evidence="3">
    <location>
        <begin position="1"/>
        <end position="16"/>
    </location>
</feature>
<dbReference type="PANTHER" id="PTHR24138">
    <property type="entry name" value="INTRACELLLAR PHOSPHOLIPASE A FAMILY"/>
    <property type="match status" value="1"/>
</dbReference>
<dbReference type="EMBL" id="JBHLWE010000042">
    <property type="protein sequence ID" value="MFC0341960.1"/>
    <property type="molecule type" value="Genomic_DNA"/>
</dbReference>
<evidence type="ECO:0000256" key="3">
    <source>
        <dbReference type="SAM" id="MobiDB-lite"/>
    </source>
</evidence>
<dbReference type="PROSITE" id="PS51635">
    <property type="entry name" value="PNPLA"/>
    <property type="match status" value="1"/>
</dbReference>
<comment type="caution">
    <text evidence="5">The sequence shown here is derived from an EMBL/GenBank/DDBJ whole genome shotgun (WGS) entry which is preliminary data.</text>
</comment>
<feature type="domain" description="PNPLA" evidence="4">
    <location>
        <begin position="36"/>
        <end position="222"/>
    </location>
</feature>
<evidence type="ECO:0000256" key="2">
    <source>
        <dbReference type="PROSITE-ProRule" id="PRU01161"/>
    </source>
</evidence>
<feature type="active site" description="Nucleophile" evidence="2">
    <location>
        <position position="76"/>
    </location>
</feature>
<dbReference type="InterPro" id="IPR047156">
    <property type="entry name" value="Teg/CotR/CapV-like"/>
</dbReference>
<keyword evidence="6" id="KW-1185">Reference proteome</keyword>
<reference evidence="5 6" key="1">
    <citation type="submission" date="2024-09" db="EMBL/GenBank/DDBJ databases">
        <authorList>
            <person name="Sun Q."/>
            <person name="Mori K."/>
        </authorList>
    </citation>
    <scope>NUCLEOTIDE SEQUENCE [LARGE SCALE GENOMIC DNA]</scope>
    <source>
        <strain evidence="5 6">KCTC 22789</strain>
    </source>
</reference>
<keyword evidence="1 2" id="KW-0443">Lipid metabolism</keyword>
<proteinExistence type="predicted"/>
<evidence type="ECO:0000256" key="1">
    <source>
        <dbReference type="ARBA" id="ARBA00023098"/>
    </source>
</evidence>
<feature type="short sequence motif" description="DGA/G" evidence="2">
    <location>
        <begin position="209"/>
        <end position="211"/>
    </location>
</feature>
<dbReference type="Pfam" id="PF01734">
    <property type="entry name" value="Patatin"/>
    <property type="match status" value="1"/>
</dbReference>
<evidence type="ECO:0000313" key="6">
    <source>
        <dbReference type="Proteomes" id="UP001589799"/>
    </source>
</evidence>
<keyword evidence="2" id="KW-0378">Hydrolase</keyword>
<dbReference type="CDD" id="cd07199">
    <property type="entry name" value="Pat17_PNPLA8_PNPLA9_like"/>
    <property type="match status" value="1"/>
</dbReference>
<dbReference type="InterPro" id="IPR016035">
    <property type="entry name" value="Acyl_Trfase/lysoPLipase"/>
</dbReference>
<protein>
    <submittedName>
        <fullName evidence="5">CBASS cGAMP-activated phospholipase</fullName>
    </submittedName>
</protein>
<dbReference type="InterPro" id="IPR002641">
    <property type="entry name" value="PNPLA_dom"/>
</dbReference>
<feature type="region of interest" description="Disordered" evidence="3">
    <location>
        <begin position="1"/>
        <end position="28"/>
    </location>
</feature>
<evidence type="ECO:0000259" key="4">
    <source>
        <dbReference type="PROSITE" id="PS51635"/>
    </source>
</evidence>
<gene>
    <name evidence="5" type="ORF">ACFFII_14410</name>
</gene>
<keyword evidence="2" id="KW-0442">Lipid degradation</keyword>
<organism evidence="5 6">
    <name type="scientific">Paracoccus niistensis</name>
    <dbReference type="NCBI Taxonomy" id="632935"/>
    <lineage>
        <taxon>Bacteria</taxon>
        <taxon>Pseudomonadati</taxon>
        <taxon>Pseudomonadota</taxon>
        <taxon>Alphaproteobacteria</taxon>
        <taxon>Rhodobacterales</taxon>
        <taxon>Paracoccaceae</taxon>
        <taxon>Paracoccus</taxon>
    </lineage>
</organism>
<dbReference type="SUPFAM" id="SSF52151">
    <property type="entry name" value="FabD/lysophospholipase-like"/>
    <property type="match status" value="1"/>
</dbReference>
<name>A0ABV6I6W1_9RHOB</name>
<dbReference type="NCBIfam" id="NF041079">
    <property type="entry name" value="CBASS_lipase"/>
    <property type="match status" value="1"/>
</dbReference>
<feature type="short sequence motif" description="GXSXG" evidence="2">
    <location>
        <begin position="74"/>
        <end position="78"/>
    </location>
</feature>
<evidence type="ECO:0000313" key="5">
    <source>
        <dbReference type="EMBL" id="MFC0341960.1"/>
    </source>
</evidence>
<dbReference type="Proteomes" id="UP001589799">
    <property type="component" value="Unassembled WGS sequence"/>
</dbReference>
<accession>A0ABV6I6W1</accession>
<sequence>MREADYDHTVPRRSEGTRTTLRPAQPWPEGRPFKLLSIDGGGIRGLLPALVLAEIEQRYLGGEPIGQHFDMIAGTSTGGIIALGLGHGLSAREIAAFYIERGDRVFPPGNWITRPLRSALGWVGITHDRRILEAELRRILGHETFGNSQVPLCIPAFEGRYGEPYVYKTPHHPDYKRDGRERMVDVGVATAAAPTVYRAVERDGYALLDGGIWANNPVMVGVVDALSCFAIERRQLHVLSLGTGRERFRVGRWARVGGKLLWAGPFVSAAMAAQSHNALGQAGLLLGRDRITRIDGPETAELVDLTEVRRAVKELPGIARILVEGMGKQVADQFLTGNQREAARLSRPG</sequence>
<dbReference type="Gene3D" id="3.40.1090.10">
    <property type="entry name" value="Cytosolic phospholipase A2 catalytic domain"/>
    <property type="match status" value="1"/>
</dbReference>
<feature type="short sequence motif" description="GXGXXG" evidence="2">
    <location>
        <begin position="40"/>
        <end position="45"/>
    </location>
</feature>